<feature type="domain" description="HicB-like antitoxin of toxin-antitoxin system" evidence="1">
    <location>
        <begin position="6"/>
        <end position="51"/>
    </location>
</feature>
<dbReference type="Pfam" id="PF15919">
    <property type="entry name" value="HicB_lk_antitox"/>
    <property type="match status" value="1"/>
</dbReference>
<reference evidence="2" key="1">
    <citation type="journal article" date="2014" name="Front. Microbiol.">
        <title>High frequency of phylogenetically diverse reductive dehalogenase-homologous genes in deep subseafloor sedimentary metagenomes.</title>
        <authorList>
            <person name="Kawai M."/>
            <person name="Futagami T."/>
            <person name="Toyoda A."/>
            <person name="Takaki Y."/>
            <person name="Nishi S."/>
            <person name="Hori S."/>
            <person name="Arai W."/>
            <person name="Tsubouchi T."/>
            <person name="Morono Y."/>
            <person name="Uchiyama I."/>
            <person name="Ito T."/>
            <person name="Fujiyama A."/>
            <person name="Inagaki F."/>
            <person name="Takami H."/>
        </authorList>
    </citation>
    <scope>NUCLEOTIDE SEQUENCE</scope>
    <source>
        <strain evidence="2">Expedition CK06-06</strain>
    </source>
</reference>
<name>X1IXP7_9ZZZZ</name>
<proteinExistence type="predicted"/>
<gene>
    <name evidence="2" type="ORF">S03H2_43899</name>
</gene>
<organism evidence="2">
    <name type="scientific">marine sediment metagenome</name>
    <dbReference type="NCBI Taxonomy" id="412755"/>
    <lineage>
        <taxon>unclassified sequences</taxon>
        <taxon>metagenomes</taxon>
        <taxon>ecological metagenomes</taxon>
    </lineage>
</organism>
<dbReference type="PANTHER" id="PTHR34504">
    <property type="entry name" value="ANTITOXIN HICB"/>
    <property type="match status" value="1"/>
</dbReference>
<dbReference type="EMBL" id="BARU01027421">
    <property type="protein sequence ID" value="GAH74005.1"/>
    <property type="molecule type" value="Genomic_DNA"/>
</dbReference>
<evidence type="ECO:0000259" key="1">
    <source>
        <dbReference type="Pfam" id="PF15919"/>
    </source>
</evidence>
<dbReference type="InterPro" id="IPR031807">
    <property type="entry name" value="HicB-like"/>
</dbReference>
<protein>
    <recommendedName>
        <fullName evidence="1">HicB-like antitoxin of toxin-antitoxin system domain-containing protein</fullName>
    </recommendedName>
</protein>
<evidence type="ECO:0000313" key="2">
    <source>
        <dbReference type="EMBL" id="GAH74005.1"/>
    </source>
</evidence>
<dbReference type="InterPro" id="IPR051404">
    <property type="entry name" value="TA_system_antitoxin"/>
</dbReference>
<dbReference type="Gene3D" id="3.30.160.250">
    <property type="match status" value="1"/>
</dbReference>
<accession>X1IXP7</accession>
<dbReference type="PANTHER" id="PTHR34504:SF4">
    <property type="entry name" value="ANTITOXIN HICB"/>
    <property type="match status" value="1"/>
</dbReference>
<dbReference type="InterPro" id="IPR035069">
    <property type="entry name" value="TTHA1013/TTHA0281-like"/>
</dbReference>
<dbReference type="AlphaFoldDB" id="X1IXP7"/>
<sequence>MVVHLPVVIEQDEDGVFIVSVPTLKGCHSYGHTVEEAMKNITEAAELCLKDEQPKGNATFVGVRDLELAL</sequence>
<dbReference type="SUPFAM" id="SSF143100">
    <property type="entry name" value="TTHA1013/TTHA0281-like"/>
    <property type="match status" value="1"/>
</dbReference>
<comment type="caution">
    <text evidence="2">The sequence shown here is derived from an EMBL/GenBank/DDBJ whole genome shotgun (WGS) entry which is preliminary data.</text>
</comment>